<sequence length="924" mass="101452">MRLRLSVHRNGLPPTNILWNAPNEGKTTISQLLEQLNDIVPLEDYEWGLEDYKVTVGGYECLHYQELCHILKDEDEVSILPLESTDRKARRQAGRHQITADGRHLIDGVPFGRRLMVKIQRPPVYIPPLKRRRSEIEEPFQGHDDHIRAVEAGPYESYGGPLQIMEAPRNLREGGDDRRVSFTGLQEGEGMSSPLPPIDSDEEDDDFVPGSPEDERSDSLELDGSASPEVESSYSNSESETSSASESDSESDSGSSSSSYDSSEASDDSQDLSDTELPQVRPSEVKRKDIKTSDAPATKRRQPSHEHDNTIEPTSKRVKMTQPTPTNMTESILKKTPPGAGSVKTRFRNARKRDVKKLQYLKKIGELPQDASREDLLRYMGTNNWTGHDAGAGADRNEDTNKQDTPLTNGDGSLLNGVNSLMNGGSANHSPAANVTNGPHNSQPIEVSSSSSEDSSSDSDSTSDSESESDSEGEAQANPTQVNPPKSAKSDSGDSKSASSSKNSEVMSEAFIRKRQQLLDAIASGGIDITAFQNGDNTSTTNHTMMAETTSNGDGHSSPPEIQSSKLSAEEIATPPTESTKRKRLDIAASGRLLLGSLGVRVPKSSADREKLQQKLAAAAQRKPITKPTPATTTTSSAPAPTTTSSGYNADDDASNDPDFWKSRINLTAFECVEEGVVLSTPPFPFYQRWDPQQQRSTKRRKRPATTSDAQRRHDEGDHVDYYNLDGAGDALPYDDEEEAAEDPRGYGAEEAAFTEGKTDDDLPPLPQDLSALRECSAADVVRGDVIVFRKLEVSAATNWQPALSGIRTACVESVIVNGEGEVETLELRLAQRDQPPRRYDADGVRVYEKFEMKVGEEDEEEGVLEMEWRMLVEPRRFRREGEEGDGETVRQARERWERELEEAHGMEAGMVTWAGGAVATAER</sequence>
<comment type="caution">
    <text evidence="1">The sequence shown here is derived from an EMBL/GenBank/DDBJ whole genome shotgun (WGS) entry which is preliminary data.</text>
</comment>
<reference evidence="1" key="1">
    <citation type="submission" date="2024-02" db="EMBL/GenBank/DDBJ databases">
        <title>Metagenome Assembled Genome of Zalaria obscura JY119.</title>
        <authorList>
            <person name="Vighnesh L."/>
            <person name="Jagadeeshwari U."/>
            <person name="Venkata Ramana C."/>
            <person name="Sasikala C."/>
        </authorList>
    </citation>
    <scope>NUCLEOTIDE SEQUENCE</scope>
    <source>
        <strain evidence="1">JY119</strain>
    </source>
</reference>
<name>A0ACC3SFK9_9PEZI</name>
<dbReference type="Proteomes" id="UP001320706">
    <property type="component" value="Unassembled WGS sequence"/>
</dbReference>
<gene>
    <name evidence="1" type="ORF">M8818_003389</name>
</gene>
<evidence type="ECO:0000313" key="1">
    <source>
        <dbReference type="EMBL" id="KAK8211422.1"/>
    </source>
</evidence>
<keyword evidence="2" id="KW-1185">Reference proteome</keyword>
<protein>
    <submittedName>
        <fullName evidence="1">Uncharacterized protein</fullName>
    </submittedName>
</protein>
<accession>A0ACC3SFK9</accession>
<evidence type="ECO:0000313" key="2">
    <source>
        <dbReference type="Proteomes" id="UP001320706"/>
    </source>
</evidence>
<proteinExistence type="predicted"/>
<organism evidence="1 2">
    <name type="scientific">Zalaria obscura</name>
    <dbReference type="NCBI Taxonomy" id="2024903"/>
    <lineage>
        <taxon>Eukaryota</taxon>
        <taxon>Fungi</taxon>
        <taxon>Dikarya</taxon>
        <taxon>Ascomycota</taxon>
        <taxon>Pezizomycotina</taxon>
        <taxon>Dothideomycetes</taxon>
        <taxon>Dothideomycetidae</taxon>
        <taxon>Dothideales</taxon>
        <taxon>Zalariaceae</taxon>
        <taxon>Zalaria</taxon>
    </lineage>
</organism>
<dbReference type="EMBL" id="JAMKPW020000014">
    <property type="protein sequence ID" value="KAK8211422.1"/>
    <property type="molecule type" value="Genomic_DNA"/>
</dbReference>